<keyword evidence="11" id="KW-0317">Glutathione biosynthesis</keyword>
<dbReference type="Pfam" id="PF01019">
    <property type="entry name" value="G_glu_transpept"/>
    <property type="match status" value="1"/>
</dbReference>
<keyword evidence="4 11" id="KW-0808">Transferase</keyword>
<dbReference type="Gene3D" id="3.60.20.40">
    <property type="match status" value="1"/>
</dbReference>
<dbReference type="EC" id="2.3.2.2" evidence="11"/>
<evidence type="ECO:0000313" key="14">
    <source>
        <dbReference type="EMBL" id="SEA83569.1"/>
    </source>
</evidence>
<sequence length="584" mass="63267">MNKKKTRFLSVFVMLALVLAMAFPSSLLAKAPDRSGDKVAYGEEGMVATAHPAASKIGADVLKKGGTAMDAAIAIQFALNVAEPMMSGIGGGGFMMVYDAEADDVSIIDSRERAPAGATPDMFLDEDGNVIPFSERHISGDAVGVPGTLKGLMTAHDKWGTKPFSQLINPAIKLAHSGVEVNSVLAAAIADNQDKLARSAAEDVFMPGGEPLQEGDLLVQRDLAHTFKQIRKDGLDAFYGGEIGQALADTVQDFGGSMTSEDLENYQISIDEPVTGTYRGYEIASMSPPSSGGLTILQMLKMLEGFDLSSYDVKSPEKYHLLAEAMHLAYADRNTYIGDTQFIDVPMEGMLNEEYLAERRSLIERWEANDEVEPGNPWAYQEGTPQGAAEQPDDREIGETTHFTVADKWGNLVSYTTTIEQVFGTGIMVPEYGFMLNNELTDFDAVPGGPNQVEPNKRPMSSMSPTLVFKDGEPFMTVGSPGGPTIITSVMQTIINVIDYDMGLQDAIEEPRIYSSSYPEILWEEGIPESTRATMEDWGHEWRSTSRDLGNVQAIRIMEDGSFIGAADSTREGIAIGLDRTAGK</sequence>
<evidence type="ECO:0000313" key="15">
    <source>
        <dbReference type="Proteomes" id="UP000198584"/>
    </source>
</evidence>
<proteinExistence type="inferred from homology"/>
<keyword evidence="13" id="KW-0732">Signal</keyword>
<evidence type="ECO:0000256" key="13">
    <source>
        <dbReference type="SAM" id="SignalP"/>
    </source>
</evidence>
<evidence type="ECO:0000256" key="3">
    <source>
        <dbReference type="ARBA" id="ARBA00009381"/>
    </source>
</evidence>
<comment type="catalytic activity">
    <reaction evidence="1 11">
        <text>an S-substituted glutathione + H2O = an S-substituted L-cysteinylglycine + L-glutamate</text>
        <dbReference type="Rhea" id="RHEA:59468"/>
        <dbReference type="ChEBI" id="CHEBI:15377"/>
        <dbReference type="ChEBI" id="CHEBI:29985"/>
        <dbReference type="ChEBI" id="CHEBI:90779"/>
        <dbReference type="ChEBI" id="CHEBI:143103"/>
        <dbReference type="EC" id="3.4.19.13"/>
    </reaction>
</comment>
<dbReference type="EMBL" id="FNQR01000009">
    <property type="protein sequence ID" value="SEA83569.1"/>
    <property type="molecule type" value="Genomic_DNA"/>
</dbReference>
<comment type="similarity">
    <text evidence="3 11">Belongs to the gamma-glutamyltransferase family.</text>
</comment>
<evidence type="ECO:0000256" key="10">
    <source>
        <dbReference type="PIRSR" id="PIRSR600101-2"/>
    </source>
</evidence>
<dbReference type="AlphaFoldDB" id="A0A1H4EFH7"/>
<evidence type="ECO:0000256" key="1">
    <source>
        <dbReference type="ARBA" id="ARBA00001049"/>
    </source>
</evidence>
<comment type="pathway">
    <text evidence="11">Sulfur metabolism; glutathione metabolism.</text>
</comment>
<dbReference type="STRING" id="571932.SAMN05421743_10932"/>
<dbReference type="PRINTS" id="PR01210">
    <property type="entry name" value="GGTRANSPTASE"/>
</dbReference>
<dbReference type="EC" id="3.4.19.13" evidence="11"/>
<comment type="subunit">
    <text evidence="11">This enzyme consists of two polypeptide chains, which are synthesized in precursor form from a single polypeptide.</text>
</comment>
<dbReference type="SUPFAM" id="SSF56235">
    <property type="entry name" value="N-terminal nucleophile aminohydrolases (Ntn hydrolases)"/>
    <property type="match status" value="1"/>
</dbReference>
<name>A0A1H4EFH7_9BACI</name>
<protein>
    <recommendedName>
        <fullName evidence="11">Glutathione hydrolase proenzyme</fullName>
        <ecNumber evidence="11">2.3.2.2</ecNumber>
        <ecNumber evidence="11">3.4.19.13</ecNumber>
    </recommendedName>
    <component>
        <recommendedName>
            <fullName evidence="11">Glutathione hydrolase large chain</fullName>
        </recommendedName>
    </component>
    <component>
        <recommendedName>
            <fullName evidence="11">Glutathione hydrolase small chain</fullName>
        </recommendedName>
    </component>
</protein>
<gene>
    <name evidence="14" type="ORF">SAMN05421743_10932</name>
</gene>
<dbReference type="InterPro" id="IPR043138">
    <property type="entry name" value="GGT_lsub"/>
</dbReference>
<dbReference type="Gene3D" id="1.10.246.130">
    <property type="match status" value="1"/>
</dbReference>
<keyword evidence="5 11" id="KW-0378">Hydrolase</keyword>
<evidence type="ECO:0000256" key="5">
    <source>
        <dbReference type="ARBA" id="ARBA00022801"/>
    </source>
</evidence>
<evidence type="ECO:0000256" key="11">
    <source>
        <dbReference type="RuleBase" id="RU368036"/>
    </source>
</evidence>
<dbReference type="GO" id="GO:0103068">
    <property type="term" value="F:leukotriene C4 gamma-glutamyl transferase activity"/>
    <property type="evidence" value="ECO:0007669"/>
    <property type="project" value="UniProtKB-EC"/>
</dbReference>
<comment type="PTM">
    <text evidence="11">Cleaved by autocatalysis into a large and a small subunit.</text>
</comment>
<feature type="binding site" evidence="10">
    <location>
        <position position="111"/>
    </location>
    <ligand>
        <name>L-glutamate</name>
        <dbReference type="ChEBI" id="CHEBI:29985"/>
    </ligand>
</feature>
<feature type="signal peptide" evidence="13">
    <location>
        <begin position="1"/>
        <end position="29"/>
    </location>
</feature>
<feature type="region of interest" description="Disordered" evidence="12">
    <location>
        <begin position="373"/>
        <end position="393"/>
    </location>
</feature>
<feature type="binding site" evidence="10">
    <location>
        <position position="442"/>
    </location>
    <ligand>
        <name>L-glutamate</name>
        <dbReference type="ChEBI" id="CHEBI:29985"/>
    </ligand>
</feature>
<accession>A0A1H4EFH7</accession>
<dbReference type="PROSITE" id="PS00462">
    <property type="entry name" value="G_GLU_TRANSPEPTIDASE"/>
    <property type="match status" value="1"/>
</dbReference>
<reference evidence="14 15" key="1">
    <citation type="submission" date="2016-10" db="EMBL/GenBank/DDBJ databases">
        <authorList>
            <person name="de Groot N.N."/>
        </authorList>
    </citation>
    <scope>NUCLEOTIDE SEQUENCE [LARGE SCALE GENOMIC DNA]</scope>
    <source>
        <strain evidence="14 15">CCM7597</strain>
    </source>
</reference>
<evidence type="ECO:0000256" key="12">
    <source>
        <dbReference type="SAM" id="MobiDB-lite"/>
    </source>
</evidence>
<dbReference type="NCBIfam" id="TIGR00066">
    <property type="entry name" value="g_glut_trans"/>
    <property type="match status" value="1"/>
</dbReference>
<dbReference type="InterPro" id="IPR043137">
    <property type="entry name" value="GGT_ssub_C"/>
</dbReference>
<feature type="active site" description="Nucleophile" evidence="9">
    <location>
        <position position="400"/>
    </location>
</feature>
<evidence type="ECO:0000256" key="9">
    <source>
        <dbReference type="PIRSR" id="PIRSR600101-1"/>
    </source>
</evidence>
<dbReference type="InterPro" id="IPR029055">
    <property type="entry name" value="Ntn_hydrolases_N"/>
</dbReference>
<dbReference type="PANTHER" id="PTHR43199">
    <property type="entry name" value="GLUTATHIONE HYDROLASE"/>
    <property type="match status" value="1"/>
</dbReference>
<dbReference type="GO" id="GO:0036374">
    <property type="term" value="F:glutathione hydrolase activity"/>
    <property type="evidence" value="ECO:0007669"/>
    <property type="project" value="UniProtKB-UniRule"/>
</dbReference>
<dbReference type="Proteomes" id="UP000198584">
    <property type="component" value="Unassembled WGS sequence"/>
</dbReference>
<organism evidence="14 15">
    <name type="scientific">Thalassobacillus cyri</name>
    <dbReference type="NCBI Taxonomy" id="571932"/>
    <lineage>
        <taxon>Bacteria</taxon>
        <taxon>Bacillati</taxon>
        <taxon>Bacillota</taxon>
        <taxon>Bacilli</taxon>
        <taxon>Bacillales</taxon>
        <taxon>Bacillaceae</taxon>
        <taxon>Thalassobacillus</taxon>
    </lineage>
</organism>
<evidence type="ECO:0000256" key="2">
    <source>
        <dbReference type="ARBA" id="ARBA00001089"/>
    </source>
</evidence>
<dbReference type="GO" id="GO:0006750">
    <property type="term" value="P:glutathione biosynthetic process"/>
    <property type="evidence" value="ECO:0007669"/>
    <property type="project" value="UniProtKB-KW"/>
</dbReference>
<dbReference type="InterPro" id="IPR000101">
    <property type="entry name" value="GGT_peptidase"/>
</dbReference>
<dbReference type="InterPro" id="IPR055262">
    <property type="entry name" value="GGT_CS"/>
</dbReference>
<keyword evidence="6 11" id="KW-0865">Zymogen</keyword>
<feature type="binding site" evidence="10">
    <location>
        <begin position="461"/>
        <end position="462"/>
    </location>
    <ligand>
        <name>L-glutamate</name>
        <dbReference type="ChEBI" id="CHEBI:29985"/>
    </ligand>
</feature>
<evidence type="ECO:0000256" key="4">
    <source>
        <dbReference type="ARBA" id="ARBA00022679"/>
    </source>
</evidence>
<dbReference type="PANTHER" id="PTHR43199:SF1">
    <property type="entry name" value="GLUTATHIONE HYDROLASE PROENZYME"/>
    <property type="match status" value="1"/>
</dbReference>
<comment type="catalytic activity">
    <reaction evidence="8 11">
        <text>an N-terminal (5-L-glutamyl)-[peptide] + an alpha-amino acid = 5-L-glutamyl amino acid + an N-terminal L-alpha-aminoacyl-[peptide]</text>
        <dbReference type="Rhea" id="RHEA:23904"/>
        <dbReference type="Rhea" id="RHEA-COMP:9780"/>
        <dbReference type="Rhea" id="RHEA-COMP:9795"/>
        <dbReference type="ChEBI" id="CHEBI:77644"/>
        <dbReference type="ChEBI" id="CHEBI:78597"/>
        <dbReference type="ChEBI" id="CHEBI:78599"/>
        <dbReference type="ChEBI" id="CHEBI:78608"/>
        <dbReference type="EC" id="2.3.2.2"/>
    </reaction>
</comment>
<evidence type="ECO:0000256" key="7">
    <source>
        <dbReference type="ARBA" id="ARBA00023315"/>
    </source>
</evidence>
<dbReference type="GO" id="GO:0006751">
    <property type="term" value="P:glutathione catabolic process"/>
    <property type="evidence" value="ECO:0007669"/>
    <property type="project" value="UniProtKB-UniRule"/>
</dbReference>
<feature type="chain" id="PRO_5011536093" description="Glutathione hydrolase proenzyme" evidence="13">
    <location>
        <begin position="30"/>
        <end position="584"/>
    </location>
</feature>
<dbReference type="InterPro" id="IPR051792">
    <property type="entry name" value="GGT_bact"/>
</dbReference>
<evidence type="ECO:0000256" key="6">
    <source>
        <dbReference type="ARBA" id="ARBA00023145"/>
    </source>
</evidence>
<feature type="binding site" evidence="10">
    <location>
        <position position="483"/>
    </location>
    <ligand>
        <name>L-glutamate</name>
        <dbReference type="ChEBI" id="CHEBI:29985"/>
    </ligand>
</feature>
<comment type="catalytic activity">
    <reaction evidence="2 11">
        <text>glutathione + H2O = L-cysteinylglycine + L-glutamate</text>
        <dbReference type="Rhea" id="RHEA:28807"/>
        <dbReference type="ChEBI" id="CHEBI:15377"/>
        <dbReference type="ChEBI" id="CHEBI:29985"/>
        <dbReference type="ChEBI" id="CHEBI:57925"/>
        <dbReference type="ChEBI" id="CHEBI:61694"/>
        <dbReference type="EC" id="3.4.19.13"/>
    </reaction>
</comment>
<evidence type="ECO:0000256" key="8">
    <source>
        <dbReference type="ARBA" id="ARBA00047417"/>
    </source>
</evidence>
<keyword evidence="7 11" id="KW-0012">Acyltransferase</keyword>
<dbReference type="UniPathway" id="UPA00204"/>
<keyword evidence="15" id="KW-1185">Reference proteome</keyword>